<sequence length="131" mass="14728">MKLKAFSIVAISLLAVTPAQSKSLMIFSPRHIATDILAWATPIQVHCGREFFMRHTTFDLVWDVYQLKAGAPINQNEADLDAYNQAAEQINDDFGKTWDCREAYKKFGEGGTILRGVMYPANLDKTLSNPF</sequence>
<keyword evidence="1" id="KW-0732">Signal</keyword>
<evidence type="ECO:0000256" key="1">
    <source>
        <dbReference type="SAM" id="SignalP"/>
    </source>
</evidence>
<keyword evidence="3" id="KW-1185">Reference proteome</keyword>
<reference evidence="2 3" key="1">
    <citation type="submission" date="2023-07" db="EMBL/GenBank/DDBJ databases">
        <title>Sorghum-associated microbial communities from plants grown in Nebraska, USA.</title>
        <authorList>
            <person name="Schachtman D."/>
        </authorList>
    </citation>
    <scope>NUCLEOTIDE SEQUENCE [LARGE SCALE GENOMIC DNA]</scope>
    <source>
        <strain evidence="2 3">DS1730</strain>
    </source>
</reference>
<comment type="caution">
    <text evidence="2">The sequence shown here is derived from an EMBL/GenBank/DDBJ whole genome shotgun (WGS) entry which is preliminary data.</text>
</comment>
<dbReference type="Proteomes" id="UP001184614">
    <property type="component" value="Unassembled WGS sequence"/>
</dbReference>
<proteinExistence type="predicted"/>
<gene>
    <name evidence="2" type="ORF">J2782_000981</name>
</gene>
<organism evidence="2 3">
    <name type="scientific">Brucella pseudogrignonensis</name>
    <dbReference type="NCBI Taxonomy" id="419475"/>
    <lineage>
        <taxon>Bacteria</taxon>
        <taxon>Pseudomonadati</taxon>
        <taxon>Pseudomonadota</taxon>
        <taxon>Alphaproteobacteria</taxon>
        <taxon>Hyphomicrobiales</taxon>
        <taxon>Brucellaceae</taxon>
        <taxon>Brucella/Ochrobactrum group</taxon>
        <taxon>Brucella</taxon>
    </lineage>
</organism>
<protein>
    <submittedName>
        <fullName evidence="2">Uncharacterized protein</fullName>
    </submittedName>
</protein>
<dbReference type="EMBL" id="JAVDQT010000001">
    <property type="protein sequence ID" value="MDR6431276.1"/>
    <property type="molecule type" value="Genomic_DNA"/>
</dbReference>
<feature type="signal peptide" evidence="1">
    <location>
        <begin position="1"/>
        <end position="21"/>
    </location>
</feature>
<dbReference type="RefSeq" id="WP_310010474.1">
    <property type="nucleotide sequence ID" value="NZ_JAVDQT010000001.1"/>
</dbReference>
<name>A0ABU1M5H7_9HYPH</name>
<evidence type="ECO:0000313" key="2">
    <source>
        <dbReference type="EMBL" id="MDR6431276.1"/>
    </source>
</evidence>
<feature type="chain" id="PRO_5045212680" evidence="1">
    <location>
        <begin position="22"/>
        <end position="131"/>
    </location>
</feature>
<accession>A0ABU1M5H7</accession>
<evidence type="ECO:0000313" key="3">
    <source>
        <dbReference type="Proteomes" id="UP001184614"/>
    </source>
</evidence>